<evidence type="ECO:0000259" key="2">
    <source>
        <dbReference type="Pfam" id="PF03795"/>
    </source>
</evidence>
<feature type="domain" description="YCII-related" evidence="2">
    <location>
        <begin position="3"/>
        <end position="79"/>
    </location>
</feature>
<comment type="caution">
    <text evidence="3">The sequence shown here is derived from an EMBL/GenBank/DDBJ whole genome shotgun (WGS) entry which is preliminary data.</text>
</comment>
<evidence type="ECO:0000313" key="3">
    <source>
        <dbReference type="EMBL" id="HHL43037.1"/>
    </source>
</evidence>
<dbReference type="InterPro" id="IPR005545">
    <property type="entry name" value="YCII"/>
</dbReference>
<dbReference type="InterPro" id="IPR011008">
    <property type="entry name" value="Dimeric_a/b-barrel"/>
</dbReference>
<dbReference type="Proteomes" id="UP000885830">
    <property type="component" value="Unassembled WGS sequence"/>
</dbReference>
<dbReference type="PANTHER" id="PTHR37828">
    <property type="entry name" value="GSR2449 PROTEIN"/>
    <property type="match status" value="1"/>
</dbReference>
<dbReference type="PANTHER" id="PTHR37828:SF1">
    <property type="entry name" value="YCII-RELATED DOMAIN-CONTAINING PROTEIN"/>
    <property type="match status" value="1"/>
</dbReference>
<protein>
    <recommendedName>
        <fullName evidence="2">YCII-related domain-containing protein</fullName>
    </recommendedName>
</protein>
<gene>
    <name evidence="3" type="ORF">ENJ42_05420</name>
</gene>
<comment type="similarity">
    <text evidence="1">Belongs to the YciI family.</text>
</comment>
<dbReference type="AlphaFoldDB" id="A0A7C5LSQ8"/>
<dbReference type="EMBL" id="DRMJ01000274">
    <property type="protein sequence ID" value="HHL43037.1"/>
    <property type="molecule type" value="Genomic_DNA"/>
</dbReference>
<proteinExistence type="inferred from homology"/>
<accession>A0A7C5LSQ8</accession>
<dbReference type="SUPFAM" id="SSF54909">
    <property type="entry name" value="Dimeric alpha+beta barrel"/>
    <property type="match status" value="1"/>
</dbReference>
<sequence>MYFVFLRLTDKSKVADNMAAHNTWLKRGFDEGVFMLAGTIEPKQGGAILAVGVSRSQLQTRLEADPFVKNGVVSVDIIEVTPAMTDTRLEFLKR</sequence>
<dbReference type="Pfam" id="PF03795">
    <property type="entry name" value="YCII"/>
    <property type="match status" value="1"/>
</dbReference>
<name>A0A7C5LSQ8_9PROT</name>
<dbReference type="Gene3D" id="3.30.70.1060">
    <property type="entry name" value="Dimeric alpha+beta barrel"/>
    <property type="match status" value="1"/>
</dbReference>
<reference evidence="3" key="1">
    <citation type="journal article" date="2020" name="mSystems">
        <title>Genome- and Community-Level Interaction Insights into Carbon Utilization and Element Cycling Functions of Hydrothermarchaeota in Hydrothermal Sediment.</title>
        <authorList>
            <person name="Zhou Z."/>
            <person name="Liu Y."/>
            <person name="Xu W."/>
            <person name="Pan J."/>
            <person name="Luo Z.H."/>
            <person name="Li M."/>
        </authorList>
    </citation>
    <scope>NUCLEOTIDE SEQUENCE [LARGE SCALE GENOMIC DNA]</scope>
    <source>
        <strain evidence="3">HyVt-485</strain>
    </source>
</reference>
<evidence type="ECO:0000256" key="1">
    <source>
        <dbReference type="ARBA" id="ARBA00007689"/>
    </source>
</evidence>
<organism evidence="3">
    <name type="scientific">Hellea balneolensis</name>
    <dbReference type="NCBI Taxonomy" id="287478"/>
    <lineage>
        <taxon>Bacteria</taxon>
        <taxon>Pseudomonadati</taxon>
        <taxon>Pseudomonadota</taxon>
        <taxon>Alphaproteobacteria</taxon>
        <taxon>Maricaulales</taxon>
        <taxon>Robiginitomaculaceae</taxon>
        <taxon>Hellea</taxon>
    </lineage>
</organism>